<feature type="domain" description="GGDEF" evidence="5">
    <location>
        <begin position="449"/>
        <end position="584"/>
    </location>
</feature>
<dbReference type="EMBL" id="CP000282">
    <property type="protein sequence ID" value="ABD83194.1"/>
    <property type="molecule type" value="Genomic_DNA"/>
</dbReference>
<name>Q21DN5_SACD2</name>
<dbReference type="RefSeq" id="WP_011470409.1">
    <property type="nucleotide sequence ID" value="NC_007912.1"/>
</dbReference>
<evidence type="ECO:0000256" key="1">
    <source>
        <dbReference type="ARBA" id="ARBA00001946"/>
    </source>
</evidence>
<sequence length="588" mass="66924">MFFSVQMAVAQVKTPADGKLVIQQGLAFLEDKSGALSFEDVQTRGDWQLQASGNFSQGYNRSAWWLKFELLNTQQANIWLLEVAYPILDYVTVYVGNPQGVYTKVEMGDKLPFDSRPIKHRNFLVPLDLTKREPVTIYIRVASSSSVQFPLVLWEPKRFSEFHSNEYLLHGFLFGGLFVIALYNFLVFTVLRQRAYIYYVAYITCLTAFAASLSGLSFRYLWPNATLWNDISILFSLAGLVLFASIFCWVFLDVKTFRQKFVIYCFQFYFVVLPLLIVGVFIFPYYIMIKLLILFGVLACGLGFAAGIIAWLEGRPSAKYYTVAWALFYSGGIVLALTKLAIIEQTIFSENALQFGSLIEAVLLSFALAERMNIERALRLDAQKRAYDIEYQAKIELEKRVIDRTEELELANEKLRELSDTDQLTGLKNRRFLNHYLEDEFARSCRYGHRMSILLVDIDKFKHINDNYGHTVGDTCIQAIAKVLLESNRQPSDLVARYGGEEFCIVLPETDVEGALHVANRLLDMVRNTPIYAAANTINVTCSIGCYTAVPNSTKQIIAFIDNADTALYEAKKTGRDKVVVYKDDNPL</sequence>
<dbReference type="GO" id="GO:0052621">
    <property type="term" value="F:diguanylate cyclase activity"/>
    <property type="evidence" value="ECO:0007669"/>
    <property type="project" value="UniProtKB-EC"/>
</dbReference>
<keyword evidence="4" id="KW-1133">Transmembrane helix</keyword>
<dbReference type="Pfam" id="PF07696">
    <property type="entry name" value="7TMR-DISMED2"/>
    <property type="match status" value="1"/>
</dbReference>
<dbReference type="GO" id="GO:0005886">
    <property type="term" value="C:plasma membrane"/>
    <property type="evidence" value="ECO:0007669"/>
    <property type="project" value="TreeGrafter"/>
</dbReference>
<dbReference type="GO" id="GO:0043709">
    <property type="term" value="P:cell adhesion involved in single-species biofilm formation"/>
    <property type="evidence" value="ECO:0007669"/>
    <property type="project" value="TreeGrafter"/>
</dbReference>
<dbReference type="OrthoDB" id="9812260at2"/>
<keyword evidence="4" id="KW-0472">Membrane</keyword>
<dbReference type="eggNOG" id="COG3706">
    <property type="taxonomic scope" value="Bacteria"/>
</dbReference>
<dbReference type="InterPro" id="IPR029787">
    <property type="entry name" value="Nucleotide_cyclase"/>
</dbReference>
<dbReference type="GeneID" id="98615532"/>
<dbReference type="PANTHER" id="PTHR45138:SF9">
    <property type="entry name" value="DIGUANYLATE CYCLASE DGCM-RELATED"/>
    <property type="match status" value="1"/>
</dbReference>
<dbReference type="SUPFAM" id="SSF55073">
    <property type="entry name" value="Nucleotide cyclase"/>
    <property type="match status" value="1"/>
</dbReference>
<dbReference type="KEGG" id="sde:Sde_3939"/>
<dbReference type="STRING" id="203122.Sde_3939"/>
<feature type="transmembrane region" description="Helical" evidence="4">
    <location>
        <begin position="198"/>
        <end position="221"/>
    </location>
</feature>
<dbReference type="GO" id="GO:1902201">
    <property type="term" value="P:negative regulation of bacterial-type flagellum-dependent cell motility"/>
    <property type="evidence" value="ECO:0007669"/>
    <property type="project" value="TreeGrafter"/>
</dbReference>
<dbReference type="InterPro" id="IPR000160">
    <property type="entry name" value="GGDEF_dom"/>
</dbReference>
<dbReference type="InterPro" id="IPR011622">
    <property type="entry name" value="7TMR_DISM_rcpt_extracell_dom2"/>
</dbReference>
<evidence type="ECO:0000256" key="4">
    <source>
        <dbReference type="SAM" id="Phobius"/>
    </source>
</evidence>
<protein>
    <recommendedName>
        <fullName evidence="2">diguanylate cyclase</fullName>
        <ecNumber evidence="2">2.7.7.65</ecNumber>
    </recommendedName>
</protein>
<dbReference type="PANTHER" id="PTHR45138">
    <property type="entry name" value="REGULATORY COMPONENTS OF SENSORY TRANSDUCTION SYSTEM"/>
    <property type="match status" value="1"/>
</dbReference>
<dbReference type="NCBIfam" id="TIGR00254">
    <property type="entry name" value="GGDEF"/>
    <property type="match status" value="1"/>
</dbReference>
<dbReference type="HOGENOM" id="CLU_000445_105_4_6"/>
<feature type="transmembrane region" description="Helical" evidence="4">
    <location>
        <begin position="167"/>
        <end position="191"/>
    </location>
</feature>
<evidence type="ECO:0000313" key="7">
    <source>
        <dbReference type="Proteomes" id="UP000001947"/>
    </source>
</evidence>
<reference evidence="6 7" key="1">
    <citation type="journal article" date="2008" name="PLoS Genet.">
        <title>Complete genome sequence of the complex carbohydrate-degrading marine bacterium, Saccharophagus degradans strain 2-40 T.</title>
        <authorList>
            <person name="Weiner R.M."/>
            <person name="Taylor L.E.II."/>
            <person name="Henrissat B."/>
            <person name="Hauser L."/>
            <person name="Land M."/>
            <person name="Coutinho P.M."/>
            <person name="Rancurel C."/>
            <person name="Saunders E.H."/>
            <person name="Longmire A.G."/>
            <person name="Zhang H."/>
            <person name="Bayer E.A."/>
            <person name="Gilbert H.J."/>
            <person name="Larimer F."/>
            <person name="Zhulin I.B."/>
            <person name="Ekborg N.A."/>
            <person name="Lamed R."/>
            <person name="Richardson P.M."/>
            <person name="Borovok I."/>
            <person name="Hutcheson S."/>
        </authorList>
    </citation>
    <scope>NUCLEOTIDE SEQUENCE [LARGE SCALE GENOMIC DNA]</scope>
    <source>
        <strain evidence="7">2-40 / ATCC 43961 / DSM 17024</strain>
    </source>
</reference>
<dbReference type="SMART" id="SM00267">
    <property type="entry name" value="GGDEF"/>
    <property type="match status" value="1"/>
</dbReference>
<feature type="transmembrane region" description="Helical" evidence="4">
    <location>
        <begin position="261"/>
        <end position="287"/>
    </location>
</feature>
<evidence type="ECO:0000259" key="5">
    <source>
        <dbReference type="PROSITE" id="PS50887"/>
    </source>
</evidence>
<dbReference type="PROSITE" id="PS50887">
    <property type="entry name" value="GGDEF"/>
    <property type="match status" value="1"/>
</dbReference>
<dbReference type="AlphaFoldDB" id="Q21DN5"/>
<dbReference type="FunFam" id="3.30.70.270:FF:000001">
    <property type="entry name" value="Diguanylate cyclase domain protein"/>
    <property type="match status" value="1"/>
</dbReference>
<accession>Q21DN5</accession>
<dbReference type="InterPro" id="IPR043128">
    <property type="entry name" value="Rev_trsase/Diguanyl_cyclase"/>
</dbReference>
<dbReference type="Gene3D" id="3.30.70.270">
    <property type="match status" value="1"/>
</dbReference>
<gene>
    <name evidence="6" type="ordered locus">Sde_3939</name>
</gene>
<dbReference type="CDD" id="cd01949">
    <property type="entry name" value="GGDEF"/>
    <property type="match status" value="1"/>
</dbReference>
<keyword evidence="4" id="KW-0812">Transmembrane</keyword>
<dbReference type="Pfam" id="PF07695">
    <property type="entry name" value="7TMR-DISM_7TM"/>
    <property type="match status" value="1"/>
</dbReference>
<evidence type="ECO:0000256" key="3">
    <source>
        <dbReference type="ARBA" id="ARBA00034247"/>
    </source>
</evidence>
<feature type="transmembrane region" description="Helical" evidence="4">
    <location>
        <begin position="320"/>
        <end position="340"/>
    </location>
</feature>
<evidence type="ECO:0000313" key="6">
    <source>
        <dbReference type="EMBL" id="ABD83194.1"/>
    </source>
</evidence>
<dbReference type="Pfam" id="PF00990">
    <property type="entry name" value="GGDEF"/>
    <property type="match status" value="1"/>
</dbReference>
<keyword evidence="7" id="KW-1185">Reference proteome</keyword>
<evidence type="ECO:0000256" key="2">
    <source>
        <dbReference type="ARBA" id="ARBA00012528"/>
    </source>
</evidence>
<dbReference type="EC" id="2.7.7.65" evidence="2"/>
<feature type="transmembrane region" description="Helical" evidence="4">
    <location>
        <begin position="293"/>
        <end position="313"/>
    </location>
</feature>
<comment type="cofactor">
    <cofactor evidence="1">
        <name>Mg(2+)</name>
        <dbReference type="ChEBI" id="CHEBI:18420"/>
    </cofactor>
</comment>
<comment type="catalytic activity">
    <reaction evidence="3">
        <text>2 GTP = 3',3'-c-di-GMP + 2 diphosphate</text>
        <dbReference type="Rhea" id="RHEA:24898"/>
        <dbReference type="ChEBI" id="CHEBI:33019"/>
        <dbReference type="ChEBI" id="CHEBI:37565"/>
        <dbReference type="ChEBI" id="CHEBI:58805"/>
        <dbReference type="EC" id="2.7.7.65"/>
    </reaction>
</comment>
<dbReference type="InterPro" id="IPR011623">
    <property type="entry name" value="7TMR_DISM_rcpt_extracell_dom1"/>
</dbReference>
<dbReference type="Gene3D" id="2.60.40.2380">
    <property type="match status" value="1"/>
</dbReference>
<dbReference type="InterPro" id="IPR050469">
    <property type="entry name" value="Diguanylate_Cyclase"/>
</dbReference>
<organism evidence="6 7">
    <name type="scientific">Saccharophagus degradans (strain 2-40 / ATCC 43961 / DSM 17024)</name>
    <dbReference type="NCBI Taxonomy" id="203122"/>
    <lineage>
        <taxon>Bacteria</taxon>
        <taxon>Pseudomonadati</taxon>
        <taxon>Pseudomonadota</taxon>
        <taxon>Gammaproteobacteria</taxon>
        <taxon>Cellvibrionales</taxon>
        <taxon>Cellvibrionaceae</taxon>
        <taxon>Saccharophagus</taxon>
    </lineage>
</organism>
<proteinExistence type="predicted"/>
<feature type="transmembrane region" description="Helical" evidence="4">
    <location>
        <begin position="233"/>
        <end position="252"/>
    </location>
</feature>
<dbReference type="Proteomes" id="UP000001947">
    <property type="component" value="Chromosome"/>
</dbReference>